<reference evidence="5 6" key="1">
    <citation type="submission" date="2019-07" db="EMBL/GenBank/DDBJ databases">
        <title>Whole genome shotgun sequence of Sporosarcina luteola NBRC 105378.</title>
        <authorList>
            <person name="Hosoyama A."/>
            <person name="Uohara A."/>
            <person name="Ohji S."/>
            <person name="Ichikawa N."/>
        </authorList>
    </citation>
    <scope>NUCLEOTIDE SEQUENCE [LARGE SCALE GENOMIC DNA]</scope>
    <source>
        <strain evidence="5 6">NBRC 105378</strain>
    </source>
</reference>
<dbReference type="EMBL" id="BJYL01000011">
    <property type="protein sequence ID" value="GEN82583.1"/>
    <property type="molecule type" value="Genomic_DNA"/>
</dbReference>
<dbReference type="PANTHER" id="PTHR43046">
    <property type="entry name" value="GDP-MANNOSE MANNOSYL HYDROLASE"/>
    <property type="match status" value="1"/>
</dbReference>
<dbReference type="InterPro" id="IPR020476">
    <property type="entry name" value="Nudix_hydrolase"/>
</dbReference>
<dbReference type="PRINTS" id="PR00502">
    <property type="entry name" value="NUDIXFAMILY"/>
</dbReference>
<gene>
    <name evidence="5" type="ORF">SLU01_08950</name>
</gene>
<evidence type="ECO:0000313" key="6">
    <source>
        <dbReference type="Proteomes" id="UP000321901"/>
    </source>
</evidence>
<proteinExistence type="inferred from homology"/>
<dbReference type="InterPro" id="IPR015797">
    <property type="entry name" value="NUDIX_hydrolase-like_dom_sf"/>
</dbReference>
<dbReference type="PROSITE" id="PS00893">
    <property type="entry name" value="NUDIX_BOX"/>
    <property type="match status" value="1"/>
</dbReference>
<dbReference type="GO" id="GO:0016787">
    <property type="term" value="F:hydrolase activity"/>
    <property type="evidence" value="ECO:0007669"/>
    <property type="project" value="UniProtKB-KW"/>
</dbReference>
<keyword evidence="2 3" id="KW-0378">Hydrolase</keyword>
<dbReference type="CDD" id="cd04677">
    <property type="entry name" value="NUDIX_Hydrolase"/>
    <property type="match status" value="1"/>
</dbReference>
<evidence type="ECO:0000259" key="4">
    <source>
        <dbReference type="PROSITE" id="PS51462"/>
    </source>
</evidence>
<dbReference type="OrthoDB" id="9787476at2"/>
<evidence type="ECO:0000256" key="2">
    <source>
        <dbReference type="ARBA" id="ARBA00022801"/>
    </source>
</evidence>
<dbReference type="Pfam" id="PF00293">
    <property type="entry name" value="NUDIX"/>
    <property type="match status" value="1"/>
</dbReference>
<dbReference type="PROSITE" id="PS51462">
    <property type="entry name" value="NUDIX"/>
    <property type="match status" value="1"/>
</dbReference>
<dbReference type="Proteomes" id="UP000321901">
    <property type="component" value="Unassembled WGS sequence"/>
</dbReference>
<sequence>MNYIKDMRELIGHETLFTVGCGVIIENGGCILLQHRTDEDNWCIPGGVMEIGETFEQTAKRETYEETGLDVNDLKLFGMYSGESCFVQYQNYDKVYSVQIIFMTTSYGGELKQQGIESKEHRFFKKEDLPENLNPRQEQFIRHWAENKALPVIS</sequence>
<dbReference type="Gene3D" id="3.90.79.10">
    <property type="entry name" value="Nucleoside Triphosphate Pyrophosphohydrolase"/>
    <property type="match status" value="1"/>
</dbReference>
<evidence type="ECO:0000256" key="3">
    <source>
        <dbReference type="RuleBase" id="RU003476"/>
    </source>
</evidence>
<dbReference type="RefSeq" id="WP_147055757.1">
    <property type="nucleotide sequence ID" value="NZ_BJYL01000011.1"/>
</dbReference>
<feature type="domain" description="Nudix hydrolase" evidence="4">
    <location>
        <begin position="16"/>
        <end position="147"/>
    </location>
</feature>
<comment type="similarity">
    <text evidence="3">Belongs to the Nudix hydrolase family.</text>
</comment>
<dbReference type="InterPro" id="IPR000086">
    <property type="entry name" value="NUDIX_hydrolase_dom"/>
</dbReference>
<protein>
    <submittedName>
        <fullName evidence="5">DNA mismatch repair protein MutT</fullName>
    </submittedName>
</protein>
<organism evidence="5 6">
    <name type="scientific">Sporosarcina luteola</name>
    <dbReference type="NCBI Taxonomy" id="582850"/>
    <lineage>
        <taxon>Bacteria</taxon>
        <taxon>Bacillati</taxon>
        <taxon>Bacillota</taxon>
        <taxon>Bacilli</taxon>
        <taxon>Bacillales</taxon>
        <taxon>Caryophanaceae</taxon>
        <taxon>Sporosarcina</taxon>
    </lineage>
</organism>
<name>A0A511Z562_9BACL</name>
<evidence type="ECO:0000256" key="1">
    <source>
        <dbReference type="ARBA" id="ARBA00001946"/>
    </source>
</evidence>
<dbReference type="PANTHER" id="PTHR43046:SF2">
    <property type="entry name" value="8-OXO-DGTP DIPHOSPHATASE-RELATED"/>
    <property type="match status" value="1"/>
</dbReference>
<keyword evidence="6" id="KW-1185">Reference proteome</keyword>
<dbReference type="SUPFAM" id="SSF55811">
    <property type="entry name" value="Nudix"/>
    <property type="match status" value="1"/>
</dbReference>
<dbReference type="AlphaFoldDB" id="A0A511Z562"/>
<accession>A0A511Z562</accession>
<comment type="cofactor">
    <cofactor evidence="1">
        <name>Mg(2+)</name>
        <dbReference type="ChEBI" id="CHEBI:18420"/>
    </cofactor>
</comment>
<comment type="caution">
    <text evidence="5">The sequence shown here is derived from an EMBL/GenBank/DDBJ whole genome shotgun (WGS) entry which is preliminary data.</text>
</comment>
<dbReference type="InterPro" id="IPR020084">
    <property type="entry name" value="NUDIX_hydrolase_CS"/>
</dbReference>
<evidence type="ECO:0000313" key="5">
    <source>
        <dbReference type="EMBL" id="GEN82583.1"/>
    </source>
</evidence>